<accession>A0A0E9SVZ7</accession>
<sequence length="42" mass="4513">MHDSDHLVLCLGCILPQISLTALHPNVLICKASGCRRAVPCN</sequence>
<organism evidence="1">
    <name type="scientific">Anguilla anguilla</name>
    <name type="common">European freshwater eel</name>
    <name type="synonym">Muraena anguilla</name>
    <dbReference type="NCBI Taxonomy" id="7936"/>
    <lineage>
        <taxon>Eukaryota</taxon>
        <taxon>Metazoa</taxon>
        <taxon>Chordata</taxon>
        <taxon>Craniata</taxon>
        <taxon>Vertebrata</taxon>
        <taxon>Euteleostomi</taxon>
        <taxon>Actinopterygii</taxon>
        <taxon>Neopterygii</taxon>
        <taxon>Teleostei</taxon>
        <taxon>Anguilliformes</taxon>
        <taxon>Anguillidae</taxon>
        <taxon>Anguilla</taxon>
    </lineage>
</organism>
<name>A0A0E9SVZ7_ANGAN</name>
<evidence type="ECO:0000313" key="1">
    <source>
        <dbReference type="EMBL" id="JAH45539.1"/>
    </source>
</evidence>
<protein>
    <submittedName>
        <fullName evidence="1">Uncharacterized protein</fullName>
    </submittedName>
</protein>
<reference evidence="1" key="2">
    <citation type="journal article" date="2015" name="Fish Shellfish Immunol.">
        <title>Early steps in the European eel (Anguilla anguilla)-Vibrio vulnificus interaction in the gills: Role of the RtxA13 toxin.</title>
        <authorList>
            <person name="Callol A."/>
            <person name="Pajuelo D."/>
            <person name="Ebbesson L."/>
            <person name="Teles M."/>
            <person name="MacKenzie S."/>
            <person name="Amaro C."/>
        </authorList>
    </citation>
    <scope>NUCLEOTIDE SEQUENCE</scope>
</reference>
<proteinExistence type="predicted"/>
<reference evidence="1" key="1">
    <citation type="submission" date="2014-11" db="EMBL/GenBank/DDBJ databases">
        <authorList>
            <person name="Amaro Gonzalez C."/>
        </authorList>
    </citation>
    <scope>NUCLEOTIDE SEQUENCE</scope>
</reference>
<dbReference type="EMBL" id="GBXM01063038">
    <property type="protein sequence ID" value="JAH45539.1"/>
    <property type="molecule type" value="Transcribed_RNA"/>
</dbReference>
<dbReference type="AlphaFoldDB" id="A0A0E9SVZ7"/>